<dbReference type="InterPro" id="IPR051081">
    <property type="entry name" value="HTH_MetalResp_TranReg"/>
</dbReference>
<dbReference type="NCBIfam" id="NF033788">
    <property type="entry name" value="HTH_metalloreg"/>
    <property type="match status" value="1"/>
</dbReference>
<protein>
    <submittedName>
        <fullName evidence="5">DNA-binding transcriptional ArsR family regulator</fullName>
    </submittedName>
</protein>
<keyword evidence="1" id="KW-0805">Transcription regulation</keyword>
<organism evidence="5 6">
    <name type="scientific">Kribbella orskensis</name>
    <dbReference type="NCBI Taxonomy" id="2512216"/>
    <lineage>
        <taxon>Bacteria</taxon>
        <taxon>Bacillati</taxon>
        <taxon>Actinomycetota</taxon>
        <taxon>Actinomycetes</taxon>
        <taxon>Propionibacteriales</taxon>
        <taxon>Kribbellaceae</taxon>
        <taxon>Kribbella</taxon>
    </lineage>
</organism>
<dbReference type="PROSITE" id="PS50987">
    <property type="entry name" value="HTH_ARSR_2"/>
    <property type="match status" value="1"/>
</dbReference>
<dbReference type="PANTHER" id="PTHR33154">
    <property type="entry name" value="TRANSCRIPTIONAL REGULATOR, ARSR FAMILY"/>
    <property type="match status" value="1"/>
</dbReference>
<evidence type="ECO:0000256" key="3">
    <source>
        <dbReference type="ARBA" id="ARBA00023163"/>
    </source>
</evidence>
<dbReference type="CDD" id="cd00090">
    <property type="entry name" value="HTH_ARSR"/>
    <property type="match status" value="1"/>
</dbReference>
<evidence type="ECO:0000313" key="5">
    <source>
        <dbReference type="EMBL" id="TCO20192.1"/>
    </source>
</evidence>
<dbReference type="PANTHER" id="PTHR33154:SF33">
    <property type="entry name" value="TRANSCRIPTIONAL REPRESSOR SDPR"/>
    <property type="match status" value="1"/>
</dbReference>
<sequence length="99" mass="11123">MVKPSRGAQDLRDLDLVFAALAHQTRRTILLVLHTRGGVMTSGEIASRFDCAWPTTSRHLGVLQEAGLLAVELRGRERAYRLDKDRLNAVAGSWLERFH</sequence>
<dbReference type="InterPro" id="IPR036390">
    <property type="entry name" value="WH_DNA-bd_sf"/>
</dbReference>
<dbReference type="Pfam" id="PF12840">
    <property type="entry name" value="HTH_20"/>
    <property type="match status" value="1"/>
</dbReference>
<dbReference type="PRINTS" id="PR00778">
    <property type="entry name" value="HTHARSR"/>
</dbReference>
<keyword evidence="3" id="KW-0804">Transcription</keyword>
<accession>A0ABY2BHK3</accession>
<dbReference type="EMBL" id="SLWM01000009">
    <property type="protein sequence ID" value="TCO20192.1"/>
    <property type="molecule type" value="Genomic_DNA"/>
</dbReference>
<evidence type="ECO:0000256" key="1">
    <source>
        <dbReference type="ARBA" id="ARBA00023015"/>
    </source>
</evidence>
<keyword evidence="2 5" id="KW-0238">DNA-binding</keyword>
<dbReference type="Gene3D" id="1.10.10.10">
    <property type="entry name" value="Winged helix-like DNA-binding domain superfamily/Winged helix DNA-binding domain"/>
    <property type="match status" value="1"/>
</dbReference>
<feature type="domain" description="HTH arsR-type" evidence="4">
    <location>
        <begin position="6"/>
        <end position="99"/>
    </location>
</feature>
<evidence type="ECO:0000259" key="4">
    <source>
        <dbReference type="PROSITE" id="PS50987"/>
    </source>
</evidence>
<dbReference type="InterPro" id="IPR036388">
    <property type="entry name" value="WH-like_DNA-bd_sf"/>
</dbReference>
<comment type="caution">
    <text evidence="5">The sequence shown here is derived from an EMBL/GenBank/DDBJ whole genome shotgun (WGS) entry which is preliminary data.</text>
</comment>
<reference evidence="5 6" key="1">
    <citation type="journal article" date="2015" name="Stand. Genomic Sci.">
        <title>Genomic Encyclopedia of Bacterial and Archaeal Type Strains, Phase III: the genomes of soil and plant-associated and newly described type strains.</title>
        <authorList>
            <person name="Whitman W.B."/>
            <person name="Woyke T."/>
            <person name="Klenk H.P."/>
            <person name="Zhou Y."/>
            <person name="Lilburn T.G."/>
            <person name="Beck B.J."/>
            <person name="De Vos P."/>
            <person name="Vandamme P."/>
            <person name="Eisen J.A."/>
            <person name="Garrity G."/>
            <person name="Hugenholtz P."/>
            <person name="Kyrpides N.C."/>
        </authorList>
    </citation>
    <scope>NUCLEOTIDE SEQUENCE [LARGE SCALE GENOMIC DNA]</scope>
    <source>
        <strain evidence="5 6">VKM Ac-2538</strain>
    </source>
</reference>
<keyword evidence="6" id="KW-1185">Reference proteome</keyword>
<proteinExistence type="predicted"/>
<evidence type="ECO:0000313" key="6">
    <source>
        <dbReference type="Proteomes" id="UP000295818"/>
    </source>
</evidence>
<dbReference type="Proteomes" id="UP000295818">
    <property type="component" value="Unassembled WGS sequence"/>
</dbReference>
<evidence type="ECO:0000256" key="2">
    <source>
        <dbReference type="ARBA" id="ARBA00023125"/>
    </source>
</evidence>
<gene>
    <name evidence="5" type="ORF">EV644_109213</name>
</gene>
<dbReference type="GO" id="GO:0003677">
    <property type="term" value="F:DNA binding"/>
    <property type="evidence" value="ECO:0007669"/>
    <property type="project" value="UniProtKB-KW"/>
</dbReference>
<name>A0ABY2BHK3_9ACTN</name>
<dbReference type="SMART" id="SM00418">
    <property type="entry name" value="HTH_ARSR"/>
    <property type="match status" value="1"/>
</dbReference>
<dbReference type="SUPFAM" id="SSF46785">
    <property type="entry name" value="Winged helix' DNA-binding domain"/>
    <property type="match status" value="1"/>
</dbReference>
<dbReference type="RefSeq" id="WP_199239983.1">
    <property type="nucleotide sequence ID" value="NZ_SLWM01000009.1"/>
</dbReference>
<dbReference type="InterPro" id="IPR011991">
    <property type="entry name" value="ArsR-like_HTH"/>
</dbReference>
<dbReference type="InterPro" id="IPR001845">
    <property type="entry name" value="HTH_ArsR_DNA-bd_dom"/>
</dbReference>